<keyword evidence="2 5" id="KW-0812">Transmembrane</keyword>
<dbReference type="InterPro" id="IPR019109">
    <property type="entry name" value="MamF_MmsF"/>
</dbReference>
<evidence type="ECO:0000256" key="3">
    <source>
        <dbReference type="ARBA" id="ARBA00022989"/>
    </source>
</evidence>
<keyword evidence="4 5" id="KW-0472">Membrane</keyword>
<comment type="caution">
    <text evidence="6">The sequence shown here is derived from an EMBL/GenBank/DDBJ whole genome shotgun (WGS) entry which is preliminary data.</text>
</comment>
<organism evidence="6">
    <name type="scientific">marine sediment metagenome</name>
    <dbReference type="NCBI Taxonomy" id="412755"/>
    <lineage>
        <taxon>unclassified sequences</taxon>
        <taxon>metagenomes</taxon>
        <taxon>ecological metagenomes</taxon>
    </lineage>
</organism>
<evidence type="ECO:0008006" key="7">
    <source>
        <dbReference type="Google" id="ProtNLM"/>
    </source>
</evidence>
<protein>
    <recommendedName>
        <fullName evidence="7">Orotate phosphoribosyltransferase</fullName>
    </recommendedName>
</protein>
<evidence type="ECO:0000256" key="1">
    <source>
        <dbReference type="ARBA" id="ARBA00004141"/>
    </source>
</evidence>
<evidence type="ECO:0000256" key="2">
    <source>
        <dbReference type="ARBA" id="ARBA00022692"/>
    </source>
</evidence>
<keyword evidence="3 5" id="KW-1133">Transmembrane helix</keyword>
<dbReference type="EMBL" id="LAZR01018498">
    <property type="protein sequence ID" value="KKL96183.1"/>
    <property type="molecule type" value="Genomic_DNA"/>
</dbReference>
<proteinExistence type="predicted"/>
<sequence length="123" mass="13794">MEDNQQVEPVVVDKEQRTWAMLCHLSALAGFIIPMGSIIGPLIVWLVKKDEMPLVAEHGRKSLNFQITMLIAYIVCFILMFAVIGVILLPIVAIFSFIMVVIGAIKTNDGKEFNYPFSLNLIK</sequence>
<feature type="transmembrane region" description="Helical" evidence="5">
    <location>
        <begin position="67"/>
        <end position="100"/>
    </location>
</feature>
<evidence type="ECO:0000313" key="6">
    <source>
        <dbReference type="EMBL" id="KKL96183.1"/>
    </source>
</evidence>
<gene>
    <name evidence="6" type="ORF">LCGC14_1847030</name>
</gene>
<comment type="subcellular location">
    <subcellularLocation>
        <location evidence="1">Membrane</location>
        <topology evidence="1">Multi-pass membrane protein</topology>
    </subcellularLocation>
</comment>
<evidence type="ECO:0000256" key="5">
    <source>
        <dbReference type="SAM" id="Phobius"/>
    </source>
</evidence>
<dbReference type="AlphaFoldDB" id="A0A0F9GBQ0"/>
<reference evidence="6" key="1">
    <citation type="journal article" date="2015" name="Nature">
        <title>Complex archaea that bridge the gap between prokaryotes and eukaryotes.</title>
        <authorList>
            <person name="Spang A."/>
            <person name="Saw J.H."/>
            <person name="Jorgensen S.L."/>
            <person name="Zaremba-Niedzwiedzka K."/>
            <person name="Martijn J."/>
            <person name="Lind A.E."/>
            <person name="van Eijk R."/>
            <person name="Schleper C."/>
            <person name="Guy L."/>
            <person name="Ettema T.J."/>
        </authorList>
    </citation>
    <scope>NUCLEOTIDE SEQUENCE</scope>
</reference>
<accession>A0A0F9GBQ0</accession>
<dbReference type="Pfam" id="PF09685">
    <property type="entry name" value="MamF_MmsF"/>
    <property type="match status" value="1"/>
</dbReference>
<name>A0A0F9GBQ0_9ZZZZ</name>
<evidence type="ECO:0000256" key="4">
    <source>
        <dbReference type="ARBA" id="ARBA00023136"/>
    </source>
</evidence>
<feature type="transmembrane region" description="Helical" evidence="5">
    <location>
        <begin position="19"/>
        <end position="47"/>
    </location>
</feature>